<comment type="caution">
    <text evidence="3">The sequence shown here is derived from an EMBL/GenBank/DDBJ whole genome shotgun (WGS) entry which is preliminary data.</text>
</comment>
<feature type="transmembrane region" description="Helical" evidence="1">
    <location>
        <begin position="215"/>
        <end position="234"/>
    </location>
</feature>
<proteinExistence type="predicted"/>
<evidence type="ECO:0008006" key="5">
    <source>
        <dbReference type="Google" id="ProtNLM"/>
    </source>
</evidence>
<dbReference type="AlphaFoldDB" id="A0A917ACP3"/>
<keyword evidence="1" id="KW-0812">Transmembrane</keyword>
<dbReference type="RefSeq" id="WP_188478793.1">
    <property type="nucleotide sequence ID" value="NZ_BMFJ01000002.1"/>
</dbReference>
<keyword evidence="1" id="KW-0472">Membrane</keyword>
<keyword evidence="1" id="KW-1133">Transmembrane helix</keyword>
<reference evidence="4" key="1">
    <citation type="journal article" date="2019" name="Int. J. Syst. Evol. Microbiol.">
        <title>The Global Catalogue of Microorganisms (GCM) 10K type strain sequencing project: providing services to taxonomists for standard genome sequencing and annotation.</title>
        <authorList>
            <consortium name="The Broad Institute Genomics Platform"/>
            <consortium name="The Broad Institute Genome Sequencing Center for Infectious Disease"/>
            <person name="Wu L."/>
            <person name="Ma J."/>
        </authorList>
    </citation>
    <scope>NUCLEOTIDE SEQUENCE [LARGE SCALE GENOMIC DNA]</scope>
    <source>
        <strain evidence="4">CGMCC 1.12664</strain>
    </source>
</reference>
<feature type="chain" id="PRO_5037549377" description="VPLPA-CTERM protein sorting domain-containing protein" evidence="2">
    <location>
        <begin position="20"/>
        <end position="241"/>
    </location>
</feature>
<protein>
    <recommendedName>
        <fullName evidence="5">VPLPA-CTERM protein sorting domain-containing protein</fullName>
    </recommendedName>
</protein>
<dbReference type="InterPro" id="IPR022472">
    <property type="entry name" value="VPLPA-CTERM"/>
</dbReference>
<dbReference type="EMBL" id="BMFJ01000002">
    <property type="protein sequence ID" value="GGE41713.1"/>
    <property type="molecule type" value="Genomic_DNA"/>
</dbReference>
<organism evidence="3 4">
    <name type="scientific">Primorskyibacter flagellatus</name>
    <dbReference type="NCBI Taxonomy" id="1387277"/>
    <lineage>
        <taxon>Bacteria</taxon>
        <taxon>Pseudomonadati</taxon>
        <taxon>Pseudomonadota</taxon>
        <taxon>Alphaproteobacteria</taxon>
        <taxon>Rhodobacterales</taxon>
        <taxon>Roseobacteraceae</taxon>
        <taxon>Primorskyibacter</taxon>
    </lineage>
</organism>
<gene>
    <name evidence="3" type="ORF">GCM10011360_31510</name>
</gene>
<evidence type="ECO:0000313" key="4">
    <source>
        <dbReference type="Proteomes" id="UP000612855"/>
    </source>
</evidence>
<keyword evidence="4" id="KW-1185">Reference proteome</keyword>
<dbReference type="NCBIfam" id="TIGR03370">
    <property type="entry name" value="VPLPA-CTERM"/>
    <property type="match status" value="1"/>
</dbReference>
<keyword evidence="2" id="KW-0732">Signal</keyword>
<sequence>MKTLLALCLAISTCATAVAASPFRLTGTLSFTGDSGAALPTGVLDALKARIDGTTIIYDFDFDASGAVPEVAGNVTTLRDLVSSIALTIAGAGFDPATDRCDLLNDCDVVSTFIPGAGTSIVGFSPLISDTVLAAQLAADTGLTPPAFGSFGITALMSGSSFIGLSDPVPTGPGDFDLSRAGLSLFLNGAFTGEPQVARANFDILGATITDLSAVPLPAGAVLLVGALGAFGAVRRRSSRV</sequence>
<evidence type="ECO:0000256" key="1">
    <source>
        <dbReference type="SAM" id="Phobius"/>
    </source>
</evidence>
<accession>A0A917ACP3</accession>
<feature type="signal peptide" evidence="2">
    <location>
        <begin position="1"/>
        <end position="19"/>
    </location>
</feature>
<name>A0A917ACP3_9RHOB</name>
<dbReference type="Proteomes" id="UP000612855">
    <property type="component" value="Unassembled WGS sequence"/>
</dbReference>
<evidence type="ECO:0000256" key="2">
    <source>
        <dbReference type="SAM" id="SignalP"/>
    </source>
</evidence>
<evidence type="ECO:0000313" key="3">
    <source>
        <dbReference type="EMBL" id="GGE41713.1"/>
    </source>
</evidence>